<dbReference type="AlphaFoldDB" id="A0A2U1LEE2"/>
<gene>
    <name evidence="3" type="ORF">CTI12_AA464940</name>
</gene>
<evidence type="ECO:0000313" key="4">
    <source>
        <dbReference type="Proteomes" id="UP000245207"/>
    </source>
</evidence>
<organism evidence="3 4">
    <name type="scientific">Artemisia annua</name>
    <name type="common">Sweet wormwood</name>
    <dbReference type="NCBI Taxonomy" id="35608"/>
    <lineage>
        <taxon>Eukaryota</taxon>
        <taxon>Viridiplantae</taxon>
        <taxon>Streptophyta</taxon>
        <taxon>Embryophyta</taxon>
        <taxon>Tracheophyta</taxon>
        <taxon>Spermatophyta</taxon>
        <taxon>Magnoliopsida</taxon>
        <taxon>eudicotyledons</taxon>
        <taxon>Gunneridae</taxon>
        <taxon>Pentapetalae</taxon>
        <taxon>asterids</taxon>
        <taxon>campanulids</taxon>
        <taxon>Asterales</taxon>
        <taxon>Asteraceae</taxon>
        <taxon>Asteroideae</taxon>
        <taxon>Anthemideae</taxon>
        <taxon>Artemisiinae</taxon>
        <taxon>Artemisia</taxon>
    </lineage>
</organism>
<dbReference type="Gene3D" id="3.30.70.2690">
    <property type="entry name" value="LOR/SDH bifunctional enzyme, conserved domain"/>
    <property type="match status" value="1"/>
</dbReference>
<evidence type="ECO:0000256" key="1">
    <source>
        <dbReference type="ARBA" id="ARBA00023027"/>
    </source>
</evidence>
<evidence type="ECO:0000313" key="3">
    <source>
        <dbReference type="EMBL" id="PWA47366.1"/>
    </source>
</evidence>
<comment type="caution">
    <text evidence="3">The sequence shown here is derived from an EMBL/GenBank/DDBJ whole genome shotgun (WGS) entry which is preliminary data.</text>
</comment>
<evidence type="ECO:0000259" key="2">
    <source>
        <dbReference type="Pfam" id="PF04455"/>
    </source>
</evidence>
<feature type="domain" description="LOR/SDH bifunctional enzyme conserved" evidence="2">
    <location>
        <begin position="104"/>
        <end position="151"/>
    </location>
</feature>
<dbReference type="InterPro" id="IPR043009">
    <property type="entry name" value="LOR/SDH_bifunc_enz_cons_dom_sf"/>
</dbReference>
<dbReference type="EMBL" id="PKPP01009843">
    <property type="protein sequence ID" value="PWA47366.1"/>
    <property type="molecule type" value="Genomic_DNA"/>
</dbReference>
<dbReference type="OrthoDB" id="10264378at2759"/>
<keyword evidence="4" id="KW-1185">Reference proteome</keyword>
<dbReference type="STRING" id="35608.A0A2U1LEE2"/>
<dbReference type="Proteomes" id="UP000245207">
    <property type="component" value="Unassembled WGS sequence"/>
</dbReference>
<dbReference type="Pfam" id="PF04455">
    <property type="entry name" value="Saccharop_dh_N"/>
    <property type="match status" value="1"/>
</dbReference>
<keyword evidence="1" id="KW-0520">NAD</keyword>
<reference evidence="3 4" key="1">
    <citation type="journal article" date="2018" name="Mol. Plant">
        <title>The genome of Artemisia annua provides insight into the evolution of Asteraceae family and artemisinin biosynthesis.</title>
        <authorList>
            <person name="Shen Q."/>
            <person name="Zhang L."/>
            <person name="Liao Z."/>
            <person name="Wang S."/>
            <person name="Yan T."/>
            <person name="Shi P."/>
            <person name="Liu M."/>
            <person name="Fu X."/>
            <person name="Pan Q."/>
            <person name="Wang Y."/>
            <person name="Lv Z."/>
            <person name="Lu X."/>
            <person name="Zhang F."/>
            <person name="Jiang W."/>
            <person name="Ma Y."/>
            <person name="Chen M."/>
            <person name="Hao X."/>
            <person name="Li L."/>
            <person name="Tang Y."/>
            <person name="Lv G."/>
            <person name="Zhou Y."/>
            <person name="Sun X."/>
            <person name="Brodelius P.E."/>
            <person name="Rose J.K.C."/>
            <person name="Tang K."/>
        </authorList>
    </citation>
    <scope>NUCLEOTIDE SEQUENCE [LARGE SCALE GENOMIC DNA]</scope>
    <source>
        <strain evidence="4">cv. Huhao1</strain>
        <tissue evidence="3">Leaf</tissue>
    </source>
</reference>
<protein>
    <recommendedName>
        <fullName evidence="2">LOR/SDH bifunctional enzyme conserved domain-containing protein</fullName>
    </recommendedName>
</protein>
<proteinExistence type="predicted"/>
<name>A0A2U1LEE2_ARTAN</name>
<sequence>MGISGPSDLLVDSDDVVNMLQPSLWFLCAYRLATYTDLCRFIYAFVAWILASIAFRVVSRLIQLTPSGNRSSTSDSSFRFQQATMDHIGHFSDEFGTGRRAEFTVSISGHLFGQFVKEALDIIKAAGGSFHLVKCQVGQGTDSTSYSELEMCCLQE</sequence>
<dbReference type="InterPro" id="IPR007545">
    <property type="entry name" value="LOR/SDH_bifunc_enz_cons_dom"/>
</dbReference>
<accession>A0A2U1LEE2</accession>